<dbReference type="Pfam" id="PF22936">
    <property type="entry name" value="Pol_BBD"/>
    <property type="match status" value="1"/>
</dbReference>
<reference evidence="4" key="1">
    <citation type="journal article" date="2019" name="Plant Biotechnol. J.">
        <title>Genome sequencing of the Australian wild diploid species Gossypium australe highlights disease resistance and delayed gland morphogenesis.</title>
        <authorList>
            <person name="Cai Y."/>
            <person name="Cai X."/>
            <person name="Wang Q."/>
            <person name="Wang P."/>
            <person name="Zhang Y."/>
            <person name="Cai C."/>
            <person name="Xu Y."/>
            <person name="Wang K."/>
            <person name="Zhou Z."/>
            <person name="Wang C."/>
            <person name="Geng S."/>
            <person name="Li B."/>
            <person name="Dong Q."/>
            <person name="Hou Y."/>
            <person name="Wang H."/>
            <person name="Ai P."/>
            <person name="Liu Z."/>
            <person name="Yi F."/>
            <person name="Sun M."/>
            <person name="An G."/>
            <person name="Cheng J."/>
            <person name="Zhang Y."/>
            <person name="Shi Q."/>
            <person name="Xie Y."/>
            <person name="Shi X."/>
            <person name="Chang Y."/>
            <person name="Huang F."/>
            <person name="Chen Y."/>
            <person name="Hong S."/>
            <person name="Mi L."/>
            <person name="Sun Q."/>
            <person name="Zhang L."/>
            <person name="Zhou B."/>
            <person name="Peng R."/>
            <person name="Zhang X."/>
            <person name="Liu F."/>
        </authorList>
    </citation>
    <scope>NUCLEOTIDE SEQUENCE [LARGE SCALE GENOMIC DNA]</scope>
    <source>
        <strain evidence="4">cv. PA1801</strain>
    </source>
</reference>
<protein>
    <submittedName>
        <fullName evidence="3">Integrase, catalytic core</fullName>
    </submittedName>
</protein>
<accession>A0A5B6VG66</accession>
<dbReference type="InterPro" id="IPR025724">
    <property type="entry name" value="GAG-pre-integrase_dom"/>
</dbReference>
<dbReference type="Pfam" id="PF13976">
    <property type="entry name" value="gag_pre-integrs"/>
    <property type="match status" value="1"/>
</dbReference>
<dbReference type="Proteomes" id="UP000325315">
    <property type="component" value="Unassembled WGS sequence"/>
</dbReference>
<name>A0A5B6VG66_9ROSI</name>
<sequence>MKRRIIGIEANHNATIARSSDMCKKTVVLVINKQHLPKKERMIENLLFACHKAFEEQKNIWYLDSGCSNHMTRDKEVFLDINSTFRSKFKAKTTLESKPGNEARVQSPCFKRKNCCYNQKNINLIAKEENDSCLWHKRLGHLNYKGLELLA</sequence>
<evidence type="ECO:0000259" key="1">
    <source>
        <dbReference type="Pfam" id="PF13976"/>
    </source>
</evidence>
<organism evidence="3 4">
    <name type="scientific">Gossypium australe</name>
    <dbReference type="NCBI Taxonomy" id="47621"/>
    <lineage>
        <taxon>Eukaryota</taxon>
        <taxon>Viridiplantae</taxon>
        <taxon>Streptophyta</taxon>
        <taxon>Embryophyta</taxon>
        <taxon>Tracheophyta</taxon>
        <taxon>Spermatophyta</taxon>
        <taxon>Magnoliopsida</taxon>
        <taxon>eudicotyledons</taxon>
        <taxon>Gunneridae</taxon>
        <taxon>Pentapetalae</taxon>
        <taxon>rosids</taxon>
        <taxon>malvids</taxon>
        <taxon>Malvales</taxon>
        <taxon>Malvaceae</taxon>
        <taxon>Malvoideae</taxon>
        <taxon>Gossypium</taxon>
    </lineage>
</organism>
<dbReference type="InterPro" id="IPR054722">
    <property type="entry name" value="PolX-like_BBD"/>
</dbReference>
<keyword evidence="4" id="KW-1185">Reference proteome</keyword>
<feature type="domain" description="GAG-pre-integrase" evidence="1">
    <location>
        <begin position="119"/>
        <end position="151"/>
    </location>
</feature>
<comment type="caution">
    <text evidence="3">The sequence shown here is derived from an EMBL/GenBank/DDBJ whole genome shotgun (WGS) entry which is preliminary data.</text>
</comment>
<dbReference type="AlphaFoldDB" id="A0A5B6VG66"/>
<dbReference type="OrthoDB" id="1072921at2759"/>
<evidence type="ECO:0000313" key="3">
    <source>
        <dbReference type="EMBL" id="KAA3468123.1"/>
    </source>
</evidence>
<evidence type="ECO:0000313" key="4">
    <source>
        <dbReference type="Proteomes" id="UP000325315"/>
    </source>
</evidence>
<gene>
    <name evidence="3" type="ORF">EPI10_003075</name>
</gene>
<feature type="domain" description="Retrovirus-related Pol polyprotein from transposon TNT 1-94-like beta-barrel" evidence="2">
    <location>
        <begin position="61"/>
        <end position="91"/>
    </location>
</feature>
<dbReference type="EMBL" id="SMMG02000007">
    <property type="protein sequence ID" value="KAA3468123.1"/>
    <property type="molecule type" value="Genomic_DNA"/>
</dbReference>
<proteinExistence type="predicted"/>
<evidence type="ECO:0000259" key="2">
    <source>
        <dbReference type="Pfam" id="PF22936"/>
    </source>
</evidence>